<dbReference type="Proteomes" id="UP000824988">
    <property type="component" value="Chromosome"/>
</dbReference>
<sequence>MTNTTYFICRNLKSFMSYRTCHKIKETPAPDLPDACVQCEPAEALKNWKTYSIPELFSESGGQGLSQKLYEEYKAVCESNVKANRAV</sequence>
<protein>
    <submittedName>
        <fullName evidence="1">Uncharacterized protein</fullName>
    </submittedName>
</protein>
<proteinExistence type="predicted"/>
<gene>
    <name evidence="1" type="ORF">MoryE10_11640</name>
</gene>
<evidence type="ECO:0000313" key="1">
    <source>
        <dbReference type="EMBL" id="BBL70558.1"/>
    </source>
</evidence>
<reference evidence="1" key="1">
    <citation type="submission" date="2019-06" db="EMBL/GenBank/DDBJ databases">
        <title>Complete genome sequence of Methylogaea oryzae strain JCM16910.</title>
        <authorList>
            <person name="Asakawa S."/>
        </authorList>
    </citation>
    <scope>NUCLEOTIDE SEQUENCE</scope>
    <source>
        <strain evidence="1">E10</strain>
    </source>
</reference>
<dbReference type="RefSeq" id="WP_054773495.1">
    <property type="nucleotide sequence ID" value="NZ_AP019782.1"/>
</dbReference>
<dbReference type="AlphaFoldDB" id="A0A8D5AGN1"/>
<keyword evidence="2" id="KW-1185">Reference proteome</keyword>
<accession>A0A8D5AGN1</accession>
<name>A0A8D5AGN1_9GAMM</name>
<evidence type="ECO:0000313" key="2">
    <source>
        <dbReference type="Proteomes" id="UP000824988"/>
    </source>
</evidence>
<organism evidence="1 2">
    <name type="scientific">Methylogaea oryzae</name>
    <dbReference type="NCBI Taxonomy" id="1295382"/>
    <lineage>
        <taxon>Bacteria</taxon>
        <taxon>Pseudomonadati</taxon>
        <taxon>Pseudomonadota</taxon>
        <taxon>Gammaproteobacteria</taxon>
        <taxon>Methylococcales</taxon>
        <taxon>Methylococcaceae</taxon>
        <taxon>Methylogaea</taxon>
    </lineage>
</organism>
<dbReference type="KEGG" id="moz:MoryE10_11640"/>
<dbReference type="EMBL" id="AP019782">
    <property type="protein sequence ID" value="BBL70558.1"/>
    <property type="molecule type" value="Genomic_DNA"/>
</dbReference>